<dbReference type="Pfam" id="PF05983">
    <property type="entry name" value="Med7"/>
    <property type="match status" value="1"/>
</dbReference>
<name>A0ABR4N7B4_9FUNG</name>
<comment type="subcellular location">
    <subcellularLocation>
        <location evidence="1">Nucleus</location>
    </subcellularLocation>
</comment>
<reference evidence="14 15" key="1">
    <citation type="submission" date="2023-09" db="EMBL/GenBank/DDBJ databases">
        <title>Pangenome analysis of Batrachochytrium dendrobatidis and related Chytrids.</title>
        <authorList>
            <person name="Yacoub M.N."/>
            <person name="Stajich J.E."/>
            <person name="James T.Y."/>
        </authorList>
    </citation>
    <scope>NUCLEOTIDE SEQUENCE [LARGE SCALE GENOMIC DNA]</scope>
    <source>
        <strain evidence="14 15">JEL0888</strain>
    </source>
</reference>
<gene>
    <name evidence="14" type="primary">ARHGEF3</name>
    <name evidence="14" type="ORF">HK105_205214</name>
</gene>
<dbReference type="Gene3D" id="2.30.30.40">
    <property type="entry name" value="SH3 Domains"/>
    <property type="match status" value="2"/>
</dbReference>
<evidence type="ECO:0000259" key="12">
    <source>
        <dbReference type="PROSITE" id="PS50002"/>
    </source>
</evidence>
<accession>A0ABR4N7B4</accession>
<protein>
    <recommendedName>
        <fullName evidence="3">Mediator of RNA polymerase II transcription subunit 7</fullName>
    </recommendedName>
    <alternativeName>
        <fullName evidence="8">Mediator complex subunit 7</fullName>
    </alternativeName>
</protein>
<dbReference type="SUPFAM" id="SSF48065">
    <property type="entry name" value="DBL homology domain (DH-domain)"/>
    <property type="match status" value="1"/>
</dbReference>
<dbReference type="SUPFAM" id="SSF50044">
    <property type="entry name" value="SH3-domain"/>
    <property type="match status" value="2"/>
</dbReference>
<organism evidence="14 15">
    <name type="scientific">Polyrhizophydium stewartii</name>
    <dbReference type="NCBI Taxonomy" id="2732419"/>
    <lineage>
        <taxon>Eukaryota</taxon>
        <taxon>Fungi</taxon>
        <taxon>Fungi incertae sedis</taxon>
        <taxon>Chytridiomycota</taxon>
        <taxon>Chytridiomycota incertae sedis</taxon>
        <taxon>Chytridiomycetes</taxon>
        <taxon>Rhizophydiales</taxon>
        <taxon>Rhizophydiales incertae sedis</taxon>
        <taxon>Polyrhizophydium</taxon>
    </lineage>
</organism>
<feature type="coiled-coil region" evidence="10">
    <location>
        <begin position="2076"/>
        <end position="2103"/>
    </location>
</feature>
<feature type="compositionally biased region" description="Acidic residues" evidence="11">
    <location>
        <begin position="281"/>
        <end position="293"/>
    </location>
</feature>
<feature type="compositionally biased region" description="Low complexity" evidence="11">
    <location>
        <begin position="784"/>
        <end position="802"/>
    </location>
</feature>
<dbReference type="PROSITE" id="PS00741">
    <property type="entry name" value="DH_1"/>
    <property type="match status" value="1"/>
</dbReference>
<evidence type="ECO:0000256" key="1">
    <source>
        <dbReference type="ARBA" id="ARBA00004123"/>
    </source>
</evidence>
<feature type="coiled-coil region" evidence="10">
    <location>
        <begin position="1537"/>
        <end position="1571"/>
    </location>
</feature>
<feature type="domain" description="SH3" evidence="12">
    <location>
        <begin position="533"/>
        <end position="601"/>
    </location>
</feature>
<feature type="compositionally biased region" description="Low complexity" evidence="11">
    <location>
        <begin position="826"/>
        <end position="843"/>
    </location>
</feature>
<dbReference type="InterPro" id="IPR037212">
    <property type="entry name" value="Med7/Med21-like"/>
</dbReference>
<feature type="compositionally biased region" description="Low complexity" evidence="11">
    <location>
        <begin position="763"/>
        <end position="776"/>
    </location>
</feature>
<feature type="region of interest" description="Disordered" evidence="11">
    <location>
        <begin position="177"/>
        <end position="200"/>
    </location>
</feature>
<feature type="region of interest" description="Disordered" evidence="11">
    <location>
        <begin position="709"/>
        <end position="814"/>
    </location>
</feature>
<dbReference type="Pfam" id="PF07653">
    <property type="entry name" value="SH3_2"/>
    <property type="match status" value="1"/>
</dbReference>
<evidence type="ECO:0000256" key="5">
    <source>
        <dbReference type="ARBA" id="ARBA00023015"/>
    </source>
</evidence>
<feature type="compositionally biased region" description="Low complexity" evidence="11">
    <location>
        <begin position="709"/>
        <end position="718"/>
    </location>
</feature>
<evidence type="ECO:0000256" key="3">
    <source>
        <dbReference type="ARBA" id="ARBA00020631"/>
    </source>
</evidence>
<feature type="coiled-coil region" evidence="10">
    <location>
        <begin position="2335"/>
        <end position="2443"/>
    </location>
</feature>
<dbReference type="Gene3D" id="6.10.140.200">
    <property type="match status" value="1"/>
</dbReference>
<keyword evidence="6" id="KW-0804">Transcription</keyword>
<feature type="coiled-coil region" evidence="10">
    <location>
        <begin position="2633"/>
        <end position="2667"/>
    </location>
</feature>
<dbReference type="InterPro" id="IPR000219">
    <property type="entry name" value="DH_dom"/>
</dbReference>
<evidence type="ECO:0000256" key="6">
    <source>
        <dbReference type="ARBA" id="ARBA00023163"/>
    </source>
</evidence>
<keyword evidence="15" id="KW-1185">Reference proteome</keyword>
<feature type="region of interest" description="Disordered" evidence="11">
    <location>
        <begin position="2252"/>
        <end position="2272"/>
    </location>
</feature>
<dbReference type="SMART" id="SM00326">
    <property type="entry name" value="SH3"/>
    <property type="match status" value="2"/>
</dbReference>
<feature type="coiled-coil region" evidence="10">
    <location>
        <begin position="2990"/>
        <end position="3024"/>
    </location>
</feature>
<feature type="coiled-coil region" evidence="10">
    <location>
        <begin position="1460"/>
        <end position="1501"/>
    </location>
</feature>
<comment type="similarity">
    <text evidence="2">Belongs to the Mediator complex subunit 7 family.</text>
</comment>
<keyword evidence="7" id="KW-0539">Nucleus</keyword>
<dbReference type="PROSITE" id="PS50010">
    <property type="entry name" value="DH_2"/>
    <property type="match status" value="1"/>
</dbReference>
<evidence type="ECO:0000256" key="11">
    <source>
        <dbReference type="SAM" id="MobiDB-lite"/>
    </source>
</evidence>
<evidence type="ECO:0000256" key="4">
    <source>
        <dbReference type="ARBA" id="ARBA00022443"/>
    </source>
</evidence>
<evidence type="ECO:0000256" key="9">
    <source>
        <dbReference type="PROSITE-ProRule" id="PRU00192"/>
    </source>
</evidence>
<feature type="domain" description="DH" evidence="13">
    <location>
        <begin position="1046"/>
        <end position="1247"/>
    </location>
</feature>
<dbReference type="Gene3D" id="1.10.287.1490">
    <property type="match status" value="1"/>
</dbReference>
<feature type="region of interest" description="Disordered" evidence="11">
    <location>
        <begin position="436"/>
        <end position="520"/>
    </location>
</feature>
<feature type="region of interest" description="Disordered" evidence="11">
    <location>
        <begin position="269"/>
        <end position="296"/>
    </location>
</feature>
<dbReference type="SUPFAM" id="SSF50729">
    <property type="entry name" value="PH domain-like"/>
    <property type="match status" value="1"/>
</dbReference>
<feature type="compositionally biased region" description="Low complexity" evidence="11">
    <location>
        <begin position="858"/>
        <end position="875"/>
    </location>
</feature>
<dbReference type="InterPro" id="IPR011993">
    <property type="entry name" value="PH-like_dom_sf"/>
</dbReference>
<feature type="domain" description="SH3" evidence="12">
    <location>
        <begin position="642"/>
        <end position="706"/>
    </location>
</feature>
<dbReference type="EMBL" id="JADGIZ020000025">
    <property type="protein sequence ID" value="KAL2915349.1"/>
    <property type="molecule type" value="Genomic_DNA"/>
</dbReference>
<feature type="compositionally biased region" description="Basic and acidic residues" evidence="11">
    <location>
        <begin position="1850"/>
        <end position="1859"/>
    </location>
</feature>
<evidence type="ECO:0000256" key="8">
    <source>
        <dbReference type="ARBA" id="ARBA00031258"/>
    </source>
</evidence>
<comment type="caution">
    <text evidence="14">The sequence shown here is derived from an EMBL/GenBank/DDBJ whole genome shotgun (WGS) entry which is preliminary data.</text>
</comment>
<feature type="compositionally biased region" description="Low complexity" evidence="11">
    <location>
        <begin position="486"/>
        <end position="502"/>
    </location>
</feature>
<feature type="compositionally biased region" description="Basic residues" evidence="11">
    <location>
        <begin position="748"/>
        <end position="760"/>
    </location>
</feature>
<feature type="compositionally biased region" description="Polar residues" evidence="11">
    <location>
        <begin position="444"/>
        <end position="477"/>
    </location>
</feature>
<dbReference type="Gene3D" id="1.20.900.10">
    <property type="entry name" value="Dbl homology (DH) domain"/>
    <property type="match status" value="1"/>
</dbReference>
<evidence type="ECO:0000313" key="15">
    <source>
        <dbReference type="Proteomes" id="UP001527925"/>
    </source>
</evidence>
<dbReference type="InterPro" id="IPR051092">
    <property type="entry name" value="FYVE_RhoGEF_PH"/>
</dbReference>
<dbReference type="InterPro" id="IPR009244">
    <property type="entry name" value="Mediatior_Med7"/>
</dbReference>
<feature type="coiled-coil region" evidence="10">
    <location>
        <begin position="2581"/>
        <end position="2608"/>
    </location>
</feature>
<keyword evidence="5" id="KW-0805">Transcription regulation</keyword>
<feature type="coiled-coil region" evidence="10">
    <location>
        <begin position="1660"/>
        <end position="1708"/>
    </location>
</feature>
<dbReference type="Gene3D" id="1.20.5.170">
    <property type="match status" value="1"/>
</dbReference>
<evidence type="ECO:0000259" key="13">
    <source>
        <dbReference type="PROSITE" id="PS50010"/>
    </source>
</evidence>
<feature type="compositionally biased region" description="Polar residues" evidence="11">
    <location>
        <begin position="1836"/>
        <end position="1849"/>
    </location>
</feature>
<keyword evidence="4 9" id="KW-0728">SH3 domain</keyword>
<feature type="region of interest" description="Disordered" evidence="11">
    <location>
        <begin position="826"/>
        <end position="963"/>
    </location>
</feature>
<evidence type="ECO:0000256" key="2">
    <source>
        <dbReference type="ARBA" id="ARBA00009994"/>
    </source>
</evidence>
<dbReference type="PANTHER" id="PTHR12673:SF159">
    <property type="entry name" value="LD03170P"/>
    <property type="match status" value="1"/>
</dbReference>
<dbReference type="InterPro" id="IPR035899">
    <property type="entry name" value="DBL_dom_sf"/>
</dbReference>
<feature type="coiled-coil region" evidence="10">
    <location>
        <begin position="2475"/>
        <end position="2548"/>
    </location>
</feature>
<proteinExistence type="inferred from homology"/>
<feature type="region of interest" description="Disordered" evidence="11">
    <location>
        <begin position="1400"/>
        <end position="1427"/>
    </location>
</feature>
<dbReference type="InterPro" id="IPR001331">
    <property type="entry name" value="GDS_CDC24_CS"/>
</dbReference>
<dbReference type="PROSITE" id="PS50002">
    <property type="entry name" value="SH3"/>
    <property type="match status" value="2"/>
</dbReference>
<evidence type="ECO:0000256" key="10">
    <source>
        <dbReference type="SAM" id="Coils"/>
    </source>
</evidence>
<dbReference type="CDD" id="cd00160">
    <property type="entry name" value="RhoGEF"/>
    <property type="match status" value="1"/>
</dbReference>
<sequence length="3161" mass="350543">MDPARQLSAAYPSPPPYYSLYTDENLASAGSAFGPNLSPPPPVAEPLSVFGTTLDINAGIPALESLGIRPLYASLDMRDRGSELKKLNHSILWNFLELLDLLEKEPGNAQYKVEHIRLLLINFHHLLNDFRPHQARDSLAVMMREQIRRRRDTTAAIRAQMQCARAIATMPALPLGQSAEPAGELDAANQPTAGPAQEAKYKIASTDDVDVQGEVDSHGGESDSESEPLGITAADSESAFLSVQSLHQADYSDLDADEPLILDLEPAHDASETPTSILNDDASDINTSDDDDSIADRHTWVPLKPAIPEEEAASSHAKSSPVIHVSESLSELDSVESRQQQLVHGLIEIPTILAEMRQKENGGDPHEPPPVSFLDDDDAGDSLADINLETCEKGVPPVTGDAEVQTQPLSAALRAAHSHDGLSALPDSSVFGEMAEADARDRSASTAGRNSGDQRTLSSDATPTASRPFICTSTSSPVAEAPPDSPSIIITPTQGSSQSQPQDSLAAAPPSELQDNSQKAVEAEAHTDMLQYEAGALFMVVTEFGAGDLDELELVVGDTIELLMTPATPNEYWWMGVNRSWGKRNGHQGFFPRHHVRPYDPDNPDAQTEPVPEPELGIQVEAEAPPDEAPSSAAASEPEPVKPGTKVVVVGPYEPAKTDELALAQGDLVVVLEAPPGGWWKGMKGLNEKAPLTGWFPALCVAVQQDTTAGKPAAAPGPQSKTRKKNSLKDDDGSPEQQRKGGLGWMRKLVHKDKDKRKRSHSSDVNNTSASSSDSPLPEPHPSAAPHSAHSHAAQSSSMSSSQDAGPDSATIIDPDALVAELEASAAAAAAAANMPAPAAQASTTTIPESRAISADVQPGSAAQSGASPSSQAGATELSGALGGNTGTAGLYIATHSPSEPSPTSAIVQSPQPERSSTLDVPDDSRRGSSRQSVIGRMDSDLDSAPRSSEVHSRRYQRSPSDVMGVRRISVASEDQDTSLLLDALAAPRNRMSVIGKSSSNVRNTIMIQSATAWNPADLMRGATSEKWQERFEDAELAEMSSSKKKRLSATWELLQTERDYVRDLAIIVEVSFEPSRFYAWIAHVDSQRMQIFLKPMTNRSVQAKTMLSIFANIEQILNVNVDFLNQLELIANIENIKSYSDVFISAGERFLCYIPFVANQNAVANKLSSILNSKEVRHVIEAASKNPLLRQLDLGGFLLKPVQRICKYPLLLREMCNHTEQSHPDRPEIERALERMQRVVSTVNESARRMNGIKLIGDVQQRFAEKINIANPNRFLVREDVVYVMFSGFRKSRKLFLFNDIIILARKDWRDKHHVIEKSPLKDVRVSEIIENGALMDGSVTTTMLELEILPTSEGDFTNRYVLATTSIPDKATWLDAYKSLAKHHIKSKQIADVAMTISRRDNGEDDDNGDRASSPAKREPDEEEIEDAVSKALATKTADMQTRLRDAESQAVQHLHKVQELTAVVKEKAARMDELEAKSNALKARITSLESELAAARSSLSARDDTIKQHLESISQRDQSLLDRDERLAATDQRLKSCQADLAACESSIADLSQQLRDKEQLVRENEWNYEQRIAQLEATIRTQATLLSQREAKIEQTETVLAERSAAQAEQSTTIQKLREGISNLESSLAERTQSLGATQQQLESAKSDYAAQTLVLDEARICVAELEQANRSLELELQSRSQDLDAARKMLAETQTRVTELSAEGRDVAERLKHAQQTARERDALVSSLQQSVRESDTRIAQLSEALSAANSKAATRDAAIRDLEAVVVQSNETIRDRDAKIDTIDRQLKDARSRLSEAELALQAAQQRLTQRDLQVADLEGVIREAKTKMSETQAELSNTQSKLGQRDNRLSEAEKELREARTRLVESEAGVAAALQRLAAKETKLVETEEHLTNTQSSLSQLRQRHSEAEQQLSAAHARCADLQSKVKKAEAMLASASSARAVLEQKVVDLKAQLVAHEEHIGKLERDRKELVSDAEKQAHEIASLTRDVRQLREAIKDLKSDHDKAQSQLSASLRDATRELGIQEEKWKGLLDKEKRDHASEYAALCAEFQGYKVSTTAELGRLKADGDANAKQIVKDYEDRLHRLREQSDARTDQIRHSLDHERETAIAKVEEDKNNQIHKLTQSLESVKLKSQQTAESLRRTLQDAQDKLKEREQQLSVRDETLRIKEVEIVRLNMEVKQLAADIARAEGAAEAQRAQFRKAIDELEKSLQDKQQALLRRDSDLGDLSRKLVEANERCDALEQSAQRVQREMDERRRASDDVADRMRETEAALRAEIAALLARVQQIDQAYRDAVTQLDETKFAHTGLAETHRRLSSDHSQLLGSLETHKQQASQLVQERQAIQLRARELSEALERKTQEAADLAAREATLKESVRMRQQEVHESSLRAERAELRVTELERINRTHESESNNLREQLKLEQADAREKLKICEADAHKRLAAAEAEAQRRQDSAIELLRARMASEAAEQLQKAVDQRTEAVSKLQREADAAAARWESEREELCKSVQELTTRLEEQSAEMRQLHGQLAQLSDERKRQVDELIGELEERTKQLLICKKKLKQDEVELVGLRERVQQLSTIRDEMAQQFRELLQESQDLKSEIATSRAAAEALQVQCDAHQTRLGELSDAETQLQAARDELAETARTVKQLESSLALASKQASLQAKQLASVQMAFSEIAKLSGIPPCFPEDEMLEASPKPGKVKRKGALAACAMDNAYLVRVVGAVGDAINRAEHTQELLNAEREKVGEFKELQQLAEQELAAASGAFQAIEERIRQRDQQVANDRDEARRQIDSAARANELLKKEKAHLEAKAQKLCQQLAGVEKEKAELEHSFVQLYERLKNGKEMQAMDALNLNHSIAELQADKERLERQISEQAKQCSILSEKLRAAESERSRQREASEAVMEQRAKGQQLLDAANNTAKSMAFELERCRDQVAHLRDEVQQLRREKADVTMHVKASTDKLNMELARTKEETIRLLSECSVLRESNKERAAQLEKLEEKLTRSEHREIELRDRAYALSEDLKHEKVRAMSLEQDYDQMKIYTTSLESKLQSIQLRTQSAQAQHYTGAPAHSNGHGYIPVVFSQPYPLPVLHPFVSDENDVVPLLSMVEELIAYEPELERQQNMLDRLDKLKTVLGHQPLAPARTLFGVQS</sequence>
<feature type="region of interest" description="Disordered" evidence="11">
    <location>
        <begin position="1836"/>
        <end position="1859"/>
    </location>
</feature>
<feature type="region of interest" description="Disordered" evidence="11">
    <location>
        <begin position="359"/>
        <end position="379"/>
    </location>
</feature>
<evidence type="ECO:0000256" key="7">
    <source>
        <dbReference type="ARBA" id="ARBA00023242"/>
    </source>
</evidence>
<dbReference type="Proteomes" id="UP001527925">
    <property type="component" value="Unassembled WGS sequence"/>
</dbReference>
<dbReference type="InterPro" id="IPR044888">
    <property type="entry name" value="Mediatior_Med7_sf"/>
</dbReference>
<feature type="compositionally biased region" description="Polar residues" evidence="11">
    <location>
        <begin position="896"/>
        <end position="919"/>
    </location>
</feature>
<dbReference type="Gene3D" id="2.30.29.30">
    <property type="entry name" value="Pleckstrin-homology domain (PH domain)/Phosphotyrosine-binding domain (PTB)"/>
    <property type="match status" value="1"/>
</dbReference>
<dbReference type="SMART" id="SM00325">
    <property type="entry name" value="RhoGEF"/>
    <property type="match status" value="1"/>
</dbReference>
<feature type="compositionally biased region" description="Basic and acidic residues" evidence="11">
    <location>
        <begin position="2257"/>
        <end position="2272"/>
    </location>
</feature>
<feature type="coiled-coil region" evidence="10">
    <location>
        <begin position="2793"/>
        <end position="2964"/>
    </location>
</feature>
<keyword evidence="10" id="KW-0175">Coiled coil</keyword>
<dbReference type="InterPro" id="IPR001452">
    <property type="entry name" value="SH3_domain"/>
</dbReference>
<feature type="region of interest" description="Disordered" evidence="11">
    <location>
        <begin position="624"/>
        <end position="643"/>
    </location>
</feature>
<dbReference type="PANTHER" id="PTHR12673">
    <property type="entry name" value="FACIOGENITAL DYSPLASIA PROTEIN"/>
    <property type="match status" value="1"/>
</dbReference>
<dbReference type="SUPFAM" id="SSF57997">
    <property type="entry name" value="Tropomyosin"/>
    <property type="match status" value="2"/>
</dbReference>
<dbReference type="SUPFAM" id="SSF140718">
    <property type="entry name" value="Mediator hinge subcomplex-like"/>
    <property type="match status" value="1"/>
</dbReference>
<feature type="compositionally biased region" description="Low complexity" evidence="11">
    <location>
        <begin position="629"/>
        <end position="643"/>
    </location>
</feature>
<evidence type="ECO:0000313" key="14">
    <source>
        <dbReference type="EMBL" id="KAL2915349.1"/>
    </source>
</evidence>
<dbReference type="Pfam" id="PF00621">
    <property type="entry name" value="RhoGEF"/>
    <property type="match status" value="1"/>
</dbReference>
<dbReference type="InterPro" id="IPR036028">
    <property type="entry name" value="SH3-like_dom_sf"/>
</dbReference>